<dbReference type="SUPFAM" id="SSF53850">
    <property type="entry name" value="Periplasmic binding protein-like II"/>
    <property type="match status" value="1"/>
</dbReference>
<evidence type="ECO:0000256" key="4">
    <source>
        <dbReference type="ARBA" id="ARBA00022729"/>
    </source>
</evidence>
<sequence length="426" mass="45958">MMTIRTGLLTTALTLALALSVGPVAAATLRIACGSAGVDQDICQVSAKHWAEKTGNQVEFINMPNSSSETLALYQQLLGSGSDKIDVMQIDTVWPGILANHLIDLKPYSNGQEHQSFPSVVANDTVNGKLVAMPWFIDTGLLYYRTDLLEKHHLKVPATWEELDATARKVQSAERAAGNEKMWGYVWQGRAYEGLTCNALEWVSSHNGGDVIDEQGHVTIDNPAAARALDLAAKWVGTISPRAVLNYGEEEARGVFQSGNALFMRNWPYAWSIANRSNSPIKGKVGVAPLPKGGADGRSSATLGGWQLAVSRYSPSQKLAADLVMYLSSAEVQKMRAVQASFNPTIPALYSDKDVLQANPFMAELLPTFNTAVARPSTVTGSKYNQVSNQFWNAAHDVLAGTDNASGALTKLAVSLKRLAPNGAWR</sequence>
<evidence type="ECO:0000313" key="6">
    <source>
        <dbReference type="EMBL" id="MEQ5843031.1"/>
    </source>
</evidence>
<proteinExistence type="inferred from homology"/>
<feature type="signal peptide" evidence="5">
    <location>
        <begin position="1"/>
        <end position="26"/>
    </location>
</feature>
<feature type="chain" id="PRO_5045059725" evidence="5">
    <location>
        <begin position="27"/>
        <end position="426"/>
    </location>
</feature>
<dbReference type="EMBL" id="JAOALG010000002">
    <property type="protein sequence ID" value="MEQ5843031.1"/>
    <property type="molecule type" value="Genomic_DNA"/>
</dbReference>
<dbReference type="CDD" id="cd14750">
    <property type="entry name" value="PBP2_TMBP"/>
    <property type="match status" value="1"/>
</dbReference>
<dbReference type="InterPro" id="IPR050490">
    <property type="entry name" value="Bact_solute-bd_prot1"/>
</dbReference>
<evidence type="ECO:0000313" key="7">
    <source>
        <dbReference type="Proteomes" id="UP001469089"/>
    </source>
</evidence>
<evidence type="ECO:0000256" key="3">
    <source>
        <dbReference type="ARBA" id="ARBA00022448"/>
    </source>
</evidence>
<comment type="similarity">
    <text evidence="2">Belongs to the bacterial solute-binding protein 1 family.</text>
</comment>
<name>A0ABV1LVV3_9BURK</name>
<dbReference type="PANTHER" id="PTHR43649">
    <property type="entry name" value="ARABINOSE-BINDING PROTEIN-RELATED"/>
    <property type="match status" value="1"/>
</dbReference>
<gene>
    <name evidence="6" type="ORF">N0A02_26605</name>
</gene>
<keyword evidence="7" id="KW-1185">Reference proteome</keyword>
<dbReference type="RefSeq" id="WP_349544771.1">
    <property type="nucleotide sequence ID" value="NZ_JAOALG010000002.1"/>
</dbReference>
<keyword evidence="4 5" id="KW-0732">Signal</keyword>
<dbReference type="Proteomes" id="UP001469089">
    <property type="component" value="Unassembled WGS sequence"/>
</dbReference>
<accession>A0ABV1LVV3</accession>
<evidence type="ECO:0000256" key="5">
    <source>
        <dbReference type="SAM" id="SignalP"/>
    </source>
</evidence>
<comment type="subcellular location">
    <subcellularLocation>
        <location evidence="1">Periplasm</location>
    </subcellularLocation>
</comment>
<dbReference type="Pfam" id="PF01547">
    <property type="entry name" value="SBP_bac_1"/>
    <property type="match status" value="1"/>
</dbReference>
<dbReference type="Gene3D" id="3.40.190.10">
    <property type="entry name" value="Periplasmic binding protein-like II"/>
    <property type="match status" value="2"/>
</dbReference>
<protein>
    <submittedName>
        <fullName evidence="6">ABC transporter substrate-binding protein</fullName>
    </submittedName>
</protein>
<dbReference type="PANTHER" id="PTHR43649:SF34">
    <property type="entry name" value="ABC TRANSPORTER PERIPLASMIC-BINDING PROTEIN YCJN-RELATED"/>
    <property type="match status" value="1"/>
</dbReference>
<comment type="caution">
    <text evidence="6">The sequence shown here is derived from an EMBL/GenBank/DDBJ whole genome shotgun (WGS) entry which is preliminary data.</text>
</comment>
<organism evidence="6 7">
    <name type="scientific">Paraburkholderia acidicola</name>
    <dbReference type="NCBI Taxonomy" id="1912599"/>
    <lineage>
        <taxon>Bacteria</taxon>
        <taxon>Pseudomonadati</taxon>
        <taxon>Pseudomonadota</taxon>
        <taxon>Betaproteobacteria</taxon>
        <taxon>Burkholderiales</taxon>
        <taxon>Burkholderiaceae</taxon>
        <taxon>Paraburkholderia</taxon>
    </lineage>
</organism>
<evidence type="ECO:0000256" key="1">
    <source>
        <dbReference type="ARBA" id="ARBA00004418"/>
    </source>
</evidence>
<evidence type="ECO:0000256" key="2">
    <source>
        <dbReference type="ARBA" id="ARBA00008520"/>
    </source>
</evidence>
<dbReference type="InterPro" id="IPR006059">
    <property type="entry name" value="SBP"/>
</dbReference>
<reference evidence="6 7" key="1">
    <citation type="journal article" date="2024" name="Chem. Sci.">
        <title>Discovery of a lagriamide polyketide by integrated genome mining, isotopic labeling, and untargeted metabolomics.</title>
        <authorList>
            <person name="Fergusson C.H."/>
            <person name="Saulog J."/>
            <person name="Paulo B.S."/>
            <person name="Wilson D.M."/>
            <person name="Liu D.Y."/>
            <person name="Morehouse N.J."/>
            <person name="Waterworth S."/>
            <person name="Barkei J."/>
            <person name="Gray C.A."/>
            <person name="Kwan J.C."/>
            <person name="Eustaquio A.S."/>
            <person name="Linington R.G."/>
        </authorList>
    </citation>
    <scope>NUCLEOTIDE SEQUENCE [LARGE SCALE GENOMIC DNA]</scope>
    <source>
        <strain evidence="6 7">RL17-338-BIF-B</strain>
    </source>
</reference>
<keyword evidence="3" id="KW-0813">Transport</keyword>